<evidence type="ECO:0000256" key="1">
    <source>
        <dbReference type="ARBA" id="ARBA00004123"/>
    </source>
</evidence>
<dbReference type="InterPro" id="IPR009057">
    <property type="entry name" value="Homeodomain-like_sf"/>
</dbReference>
<dbReference type="GO" id="GO:0030182">
    <property type="term" value="P:neuron differentiation"/>
    <property type="evidence" value="ECO:0007669"/>
    <property type="project" value="TreeGrafter"/>
</dbReference>
<dbReference type="InterPro" id="IPR017970">
    <property type="entry name" value="Homeobox_CS"/>
</dbReference>
<name>A0A8J9ZRY2_BRALA</name>
<dbReference type="GO" id="GO:0007417">
    <property type="term" value="P:central nervous system development"/>
    <property type="evidence" value="ECO:0007669"/>
    <property type="project" value="TreeGrafter"/>
</dbReference>
<keyword evidence="3" id="KW-0678">Repressor</keyword>
<evidence type="ECO:0000256" key="10">
    <source>
        <dbReference type="RuleBase" id="RU000682"/>
    </source>
</evidence>
<dbReference type="InterPro" id="IPR020479">
    <property type="entry name" value="HD_metazoa"/>
</dbReference>
<evidence type="ECO:0000313" key="14">
    <source>
        <dbReference type="Proteomes" id="UP000838412"/>
    </source>
</evidence>
<keyword evidence="2" id="KW-0217">Developmental protein</keyword>
<dbReference type="GO" id="GO:0014028">
    <property type="term" value="P:notochord formation"/>
    <property type="evidence" value="ECO:0007669"/>
    <property type="project" value="UniProtKB-ARBA"/>
</dbReference>
<dbReference type="InterPro" id="IPR001356">
    <property type="entry name" value="HD"/>
</dbReference>
<proteinExistence type="predicted"/>
<dbReference type="PROSITE" id="PS00027">
    <property type="entry name" value="HOMEOBOX_1"/>
    <property type="match status" value="1"/>
</dbReference>
<evidence type="ECO:0000256" key="6">
    <source>
        <dbReference type="ARBA" id="ARBA00023155"/>
    </source>
</evidence>
<feature type="region of interest" description="Disordered" evidence="11">
    <location>
        <begin position="244"/>
        <end position="284"/>
    </location>
</feature>
<reference evidence="13" key="1">
    <citation type="submission" date="2022-01" db="EMBL/GenBank/DDBJ databases">
        <authorList>
            <person name="Braso-Vives M."/>
        </authorList>
    </citation>
    <scope>NUCLEOTIDE SEQUENCE</scope>
</reference>
<dbReference type="OrthoDB" id="6159439at2759"/>
<dbReference type="GO" id="GO:0000978">
    <property type="term" value="F:RNA polymerase II cis-regulatory region sequence-specific DNA binding"/>
    <property type="evidence" value="ECO:0007669"/>
    <property type="project" value="TreeGrafter"/>
</dbReference>
<dbReference type="Proteomes" id="UP000838412">
    <property type="component" value="Chromosome 3"/>
</dbReference>
<feature type="compositionally biased region" description="Polar residues" evidence="11">
    <location>
        <begin position="244"/>
        <end position="253"/>
    </location>
</feature>
<dbReference type="Pfam" id="PF00046">
    <property type="entry name" value="Homeodomain"/>
    <property type="match status" value="1"/>
</dbReference>
<keyword evidence="5 9" id="KW-0238">DNA-binding</keyword>
<dbReference type="SUPFAM" id="SSF46689">
    <property type="entry name" value="Homeodomain-like"/>
    <property type="match status" value="1"/>
</dbReference>
<gene>
    <name evidence="13" type="primary">EMX2</name>
    <name evidence="13" type="ORF">BLAG_LOCUS16577</name>
</gene>
<evidence type="ECO:0000259" key="12">
    <source>
        <dbReference type="PROSITE" id="PS50071"/>
    </source>
</evidence>
<evidence type="ECO:0000256" key="2">
    <source>
        <dbReference type="ARBA" id="ARBA00022473"/>
    </source>
</evidence>
<feature type="domain" description="Homeobox" evidence="12">
    <location>
        <begin position="181"/>
        <end position="241"/>
    </location>
</feature>
<evidence type="ECO:0000256" key="9">
    <source>
        <dbReference type="PROSITE-ProRule" id="PRU00108"/>
    </source>
</evidence>
<comment type="subcellular location">
    <subcellularLocation>
        <location evidence="1 9 10">Nucleus</location>
    </subcellularLocation>
</comment>
<dbReference type="SMART" id="SM00389">
    <property type="entry name" value="HOX"/>
    <property type="match status" value="1"/>
</dbReference>
<feature type="compositionally biased region" description="Low complexity" evidence="11">
    <location>
        <begin position="254"/>
        <end position="268"/>
    </location>
</feature>
<organism evidence="13 14">
    <name type="scientific">Branchiostoma lanceolatum</name>
    <name type="common">Common lancelet</name>
    <name type="synonym">Amphioxus lanceolatum</name>
    <dbReference type="NCBI Taxonomy" id="7740"/>
    <lineage>
        <taxon>Eukaryota</taxon>
        <taxon>Metazoa</taxon>
        <taxon>Chordata</taxon>
        <taxon>Cephalochordata</taxon>
        <taxon>Leptocardii</taxon>
        <taxon>Amphioxiformes</taxon>
        <taxon>Branchiostomatidae</taxon>
        <taxon>Branchiostoma</taxon>
    </lineage>
</organism>
<evidence type="ECO:0000256" key="7">
    <source>
        <dbReference type="ARBA" id="ARBA00023163"/>
    </source>
</evidence>
<dbReference type="Gene3D" id="1.10.10.60">
    <property type="entry name" value="Homeodomain-like"/>
    <property type="match status" value="1"/>
</dbReference>
<evidence type="ECO:0000313" key="13">
    <source>
        <dbReference type="EMBL" id="CAH1259215.1"/>
    </source>
</evidence>
<feature type="compositionally biased region" description="Basic and acidic residues" evidence="11">
    <location>
        <begin position="91"/>
        <end position="109"/>
    </location>
</feature>
<evidence type="ECO:0000256" key="3">
    <source>
        <dbReference type="ARBA" id="ARBA00022491"/>
    </source>
</evidence>
<dbReference type="PROSITE" id="PS50071">
    <property type="entry name" value="HOMEOBOX_2"/>
    <property type="match status" value="1"/>
</dbReference>
<feature type="DNA-binding region" description="Homeobox" evidence="9">
    <location>
        <begin position="183"/>
        <end position="242"/>
    </location>
</feature>
<dbReference type="CDD" id="cd00086">
    <property type="entry name" value="homeodomain"/>
    <property type="match status" value="1"/>
</dbReference>
<keyword evidence="8 9" id="KW-0539">Nucleus</keyword>
<dbReference type="PANTHER" id="PTHR24339">
    <property type="entry name" value="HOMEOBOX PROTEIN EMX-RELATED"/>
    <property type="match status" value="1"/>
</dbReference>
<dbReference type="GO" id="GO:0005634">
    <property type="term" value="C:nucleus"/>
    <property type="evidence" value="ECO:0007669"/>
    <property type="project" value="UniProtKB-SubCell"/>
</dbReference>
<feature type="region of interest" description="Disordered" evidence="11">
    <location>
        <begin position="91"/>
        <end position="111"/>
    </location>
</feature>
<dbReference type="FunFam" id="1.10.10.60:FF:000450">
    <property type="entry name" value="Homeobox protein notochord"/>
    <property type="match status" value="1"/>
</dbReference>
<dbReference type="GO" id="GO:0000981">
    <property type="term" value="F:DNA-binding transcription factor activity, RNA polymerase II-specific"/>
    <property type="evidence" value="ECO:0007669"/>
    <property type="project" value="InterPro"/>
</dbReference>
<evidence type="ECO:0000256" key="4">
    <source>
        <dbReference type="ARBA" id="ARBA00023015"/>
    </source>
</evidence>
<dbReference type="PRINTS" id="PR00024">
    <property type="entry name" value="HOMEOBOX"/>
</dbReference>
<accession>A0A8J9ZRY2</accession>
<dbReference type="EMBL" id="OV696688">
    <property type="protein sequence ID" value="CAH1259215.1"/>
    <property type="molecule type" value="Genomic_DNA"/>
</dbReference>
<keyword evidence="6 9" id="KW-0371">Homeobox</keyword>
<dbReference type="InterPro" id="IPR050877">
    <property type="entry name" value="EMX-VAX-Noto_Homeobox_TFs"/>
</dbReference>
<evidence type="ECO:0000256" key="5">
    <source>
        <dbReference type="ARBA" id="ARBA00023125"/>
    </source>
</evidence>
<sequence>MESAIMTTGLCTSTTGTVSGVFPVCRPLAAAAYFTVPARIMDLGALEAFRATTAAGTTTGLFTPNPPLRPSPAPCGGMSFSIRSILGHQFDHAGTDGKSRARGKEHGPAAERQTTATLLDRLVVGDHQDNTMMASPTLQSPQPYSFLQTAPMHEKVTSLGYKTKGCPMARESSVDKDGKSRKGKRIRTIFTPEQLERLEREFSRQQYMVGSERYHLAVALSLTEAQVKVWFQNRRIKWRRQNYEQQQARLKQLSSSHTSGSESESGPESPAPSAPLQLTAPRDR</sequence>
<keyword evidence="7" id="KW-0804">Transcription</keyword>
<evidence type="ECO:0000256" key="8">
    <source>
        <dbReference type="ARBA" id="ARBA00023242"/>
    </source>
</evidence>
<evidence type="ECO:0000256" key="11">
    <source>
        <dbReference type="SAM" id="MobiDB-lite"/>
    </source>
</evidence>
<keyword evidence="4" id="KW-0805">Transcription regulation</keyword>
<keyword evidence="14" id="KW-1185">Reference proteome</keyword>
<dbReference type="AlphaFoldDB" id="A0A8J9ZRY2"/>
<protein>
    <submittedName>
        <fullName evidence="13">EMX2 protein</fullName>
    </submittedName>
</protein>
<dbReference type="PANTHER" id="PTHR24339:SF67">
    <property type="entry name" value="GNOT1 HOMEODOMAIN PROTEIN-RELATED"/>
    <property type="match status" value="1"/>
</dbReference>